<dbReference type="STRING" id="1123069.ruthe_00413"/>
<dbReference type="EMBL" id="AOLV01000006">
    <property type="protein sequence ID" value="EPX87550.1"/>
    <property type="molecule type" value="Genomic_DNA"/>
</dbReference>
<sequence length="280" mass="29267">MISRMVLPRVAGASVRAAVMASLVAAPQLALGAAAPDGAQLVTLFALMAALFTFSEYASAAPSLVEFRDAPPYNRMKVVALFAMLLLAALMLRGEGDRATLSLLLRALSDRLGALLDFPGSPVRLAVLALAPEAAESALRPLRAAAAATLAVGVSTVVAFATMMHLRGWLERQDFNVWINLPQFDPTAGGDVVDRLQRVALANLALGILLPFLLPLLAGALGIGAVTEPATLVWMVTAWAFVPASFAMRALALLRVAHRIAIARAAGPAEAEDGSVWQAA</sequence>
<feature type="transmembrane region" description="Helical" evidence="1">
    <location>
        <begin position="42"/>
        <end position="65"/>
    </location>
</feature>
<name>S9SBP9_9RHOB</name>
<comment type="caution">
    <text evidence="2">The sequence shown here is derived from an EMBL/GenBank/DDBJ whole genome shotgun (WGS) entry which is preliminary data.</text>
</comment>
<reference evidence="2 3" key="1">
    <citation type="journal article" date="2013" name="Stand. Genomic Sci.">
        <title>Genome sequence of the reddish-pigmented Rubellimicrobium thermophilum type strain (DSM 16684(T)), a member of the Roseobacter clade.</title>
        <authorList>
            <person name="Fiebig A."/>
            <person name="Riedel T."/>
            <person name="Gronow S."/>
            <person name="Petersen J."/>
            <person name="Klenk H.P."/>
            <person name="Goker M."/>
        </authorList>
    </citation>
    <scope>NUCLEOTIDE SEQUENCE [LARGE SCALE GENOMIC DNA]</scope>
    <source>
        <strain evidence="2 3">DSM 16684</strain>
    </source>
</reference>
<dbReference type="HOGENOM" id="CLU_1004316_0_0_5"/>
<evidence type="ECO:0000313" key="2">
    <source>
        <dbReference type="EMBL" id="EPX87550.1"/>
    </source>
</evidence>
<proteinExistence type="predicted"/>
<keyword evidence="3" id="KW-1185">Reference proteome</keyword>
<dbReference type="Proteomes" id="UP000015346">
    <property type="component" value="Unassembled WGS sequence"/>
</dbReference>
<evidence type="ECO:0000313" key="3">
    <source>
        <dbReference type="Proteomes" id="UP000015346"/>
    </source>
</evidence>
<evidence type="ECO:0000256" key="1">
    <source>
        <dbReference type="SAM" id="Phobius"/>
    </source>
</evidence>
<dbReference type="AlphaFoldDB" id="S9SBP9"/>
<accession>S9SBP9</accession>
<keyword evidence="1" id="KW-0812">Transmembrane</keyword>
<gene>
    <name evidence="2" type="ORF">ruthe_00413</name>
</gene>
<protein>
    <submittedName>
        <fullName evidence="2">Uncharacterized protein</fullName>
    </submittedName>
</protein>
<feature type="transmembrane region" description="Helical" evidence="1">
    <location>
        <begin position="232"/>
        <end position="254"/>
    </location>
</feature>
<organism evidence="2 3">
    <name type="scientific">Rubellimicrobium thermophilum DSM 16684</name>
    <dbReference type="NCBI Taxonomy" id="1123069"/>
    <lineage>
        <taxon>Bacteria</taxon>
        <taxon>Pseudomonadati</taxon>
        <taxon>Pseudomonadota</taxon>
        <taxon>Alphaproteobacteria</taxon>
        <taxon>Rhodobacterales</taxon>
        <taxon>Roseobacteraceae</taxon>
        <taxon>Rubellimicrobium</taxon>
    </lineage>
</organism>
<feature type="transmembrane region" description="Helical" evidence="1">
    <location>
        <begin position="144"/>
        <end position="166"/>
    </location>
</feature>
<feature type="transmembrane region" description="Helical" evidence="1">
    <location>
        <begin position="204"/>
        <end position="226"/>
    </location>
</feature>
<feature type="transmembrane region" description="Helical" evidence="1">
    <location>
        <begin position="77"/>
        <end position="94"/>
    </location>
</feature>
<dbReference type="PATRIC" id="fig|1123069.3.peg.376"/>
<keyword evidence="1" id="KW-1133">Transmembrane helix</keyword>
<keyword evidence="1" id="KW-0472">Membrane</keyword>